<feature type="chain" id="PRO_5042278588" evidence="1">
    <location>
        <begin position="23"/>
        <end position="166"/>
    </location>
</feature>
<organism evidence="2 3">
    <name type="scientific">Sesamum alatum</name>
    <dbReference type="NCBI Taxonomy" id="300844"/>
    <lineage>
        <taxon>Eukaryota</taxon>
        <taxon>Viridiplantae</taxon>
        <taxon>Streptophyta</taxon>
        <taxon>Embryophyta</taxon>
        <taxon>Tracheophyta</taxon>
        <taxon>Spermatophyta</taxon>
        <taxon>Magnoliopsida</taxon>
        <taxon>eudicotyledons</taxon>
        <taxon>Gunneridae</taxon>
        <taxon>Pentapetalae</taxon>
        <taxon>asterids</taxon>
        <taxon>lamiids</taxon>
        <taxon>Lamiales</taxon>
        <taxon>Pedaliaceae</taxon>
        <taxon>Sesamum</taxon>
    </lineage>
</organism>
<accession>A0AAE1Z2J6</accession>
<proteinExistence type="predicted"/>
<reference evidence="2" key="1">
    <citation type="submission" date="2020-06" db="EMBL/GenBank/DDBJ databases">
        <authorList>
            <person name="Li T."/>
            <person name="Hu X."/>
            <person name="Zhang T."/>
            <person name="Song X."/>
            <person name="Zhang H."/>
            <person name="Dai N."/>
            <person name="Sheng W."/>
            <person name="Hou X."/>
            <person name="Wei L."/>
        </authorList>
    </citation>
    <scope>NUCLEOTIDE SEQUENCE</scope>
    <source>
        <strain evidence="2">3651</strain>
        <tissue evidence="2">Leaf</tissue>
    </source>
</reference>
<comment type="caution">
    <text evidence="2">The sequence shown here is derived from an EMBL/GenBank/DDBJ whole genome shotgun (WGS) entry which is preliminary data.</text>
</comment>
<evidence type="ECO:0000313" key="3">
    <source>
        <dbReference type="Proteomes" id="UP001293254"/>
    </source>
</evidence>
<reference evidence="2" key="2">
    <citation type="journal article" date="2024" name="Plant">
        <title>Genomic evolution and insights into agronomic trait innovations of Sesamum species.</title>
        <authorList>
            <person name="Miao H."/>
            <person name="Wang L."/>
            <person name="Qu L."/>
            <person name="Liu H."/>
            <person name="Sun Y."/>
            <person name="Le M."/>
            <person name="Wang Q."/>
            <person name="Wei S."/>
            <person name="Zheng Y."/>
            <person name="Lin W."/>
            <person name="Duan Y."/>
            <person name="Cao H."/>
            <person name="Xiong S."/>
            <person name="Wang X."/>
            <person name="Wei L."/>
            <person name="Li C."/>
            <person name="Ma Q."/>
            <person name="Ju M."/>
            <person name="Zhao R."/>
            <person name="Li G."/>
            <person name="Mu C."/>
            <person name="Tian Q."/>
            <person name="Mei H."/>
            <person name="Zhang T."/>
            <person name="Gao T."/>
            <person name="Zhang H."/>
        </authorList>
    </citation>
    <scope>NUCLEOTIDE SEQUENCE</scope>
    <source>
        <strain evidence="2">3651</strain>
    </source>
</reference>
<evidence type="ECO:0000256" key="1">
    <source>
        <dbReference type="SAM" id="SignalP"/>
    </source>
</evidence>
<dbReference type="AlphaFoldDB" id="A0AAE1Z2J6"/>
<protein>
    <submittedName>
        <fullName evidence="2">Exocyst complex component SEC5B</fullName>
    </submittedName>
</protein>
<gene>
    <name evidence="2" type="ORF">Salat_0434800</name>
</gene>
<sequence>MVLAHFPVILLSFLLQASQVAADSSANNSVNKAEERLGDYLDEVAGMVCNTLSAYKSKVLPAFNDLEESNILNPHMNDAIKEISKVSRAFEAKESATLQSQSSDYLSLRSQKSTYSGFVHVNLKTAFFPCPSSPTCFSPYYFQLGFSVRHHEGKSLEEKSVECLST</sequence>
<dbReference type="Proteomes" id="UP001293254">
    <property type="component" value="Unassembled WGS sequence"/>
</dbReference>
<name>A0AAE1Z2J6_9LAMI</name>
<feature type="signal peptide" evidence="1">
    <location>
        <begin position="1"/>
        <end position="22"/>
    </location>
</feature>
<evidence type="ECO:0000313" key="2">
    <source>
        <dbReference type="EMBL" id="KAK4440999.1"/>
    </source>
</evidence>
<dbReference type="EMBL" id="JACGWO010000001">
    <property type="protein sequence ID" value="KAK4440999.1"/>
    <property type="molecule type" value="Genomic_DNA"/>
</dbReference>
<keyword evidence="3" id="KW-1185">Reference proteome</keyword>
<keyword evidence="1" id="KW-0732">Signal</keyword>